<feature type="compositionally biased region" description="Acidic residues" evidence="2">
    <location>
        <begin position="102"/>
        <end position="113"/>
    </location>
</feature>
<dbReference type="Proteomes" id="UP001381693">
    <property type="component" value="Unassembled WGS sequence"/>
</dbReference>
<dbReference type="SUPFAM" id="SSF57667">
    <property type="entry name" value="beta-beta-alpha zinc fingers"/>
    <property type="match status" value="1"/>
</dbReference>
<proteinExistence type="predicted"/>
<dbReference type="GO" id="GO:0008270">
    <property type="term" value="F:zinc ion binding"/>
    <property type="evidence" value="ECO:0007669"/>
    <property type="project" value="UniProtKB-KW"/>
</dbReference>
<sequence length="122" mass="13312">MKQHLNPRRFPCPWCSAAFGRKDNLKTHTRKHHPAEVEAQEAGSLRSGGGGTDNPEGTDETKSSLTGLNGLGSDGGEARDGNQDDVDRDDSSDHHEGLIIAEDTEEEDEEDEDSRLQEEVGQ</sequence>
<protein>
    <recommendedName>
        <fullName evidence="3">C2H2-type domain-containing protein</fullName>
    </recommendedName>
</protein>
<dbReference type="PROSITE" id="PS50157">
    <property type="entry name" value="ZINC_FINGER_C2H2_2"/>
    <property type="match status" value="1"/>
</dbReference>
<evidence type="ECO:0000259" key="3">
    <source>
        <dbReference type="PROSITE" id="PS50157"/>
    </source>
</evidence>
<name>A0AAN8X4H6_HALRR</name>
<keyword evidence="1" id="KW-0863">Zinc-finger</keyword>
<dbReference type="InterPro" id="IPR036236">
    <property type="entry name" value="Znf_C2H2_sf"/>
</dbReference>
<dbReference type="InterPro" id="IPR013087">
    <property type="entry name" value="Znf_C2H2_type"/>
</dbReference>
<evidence type="ECO:0000313" key="5">
    <source>
        <dbReference type="Proteomes" id="UP001381693"/>
    </source>
</evidence>
<organism evidence="4 5">
    <name type="scientific">Halocaridina rubra</name>
    <name type="common">Hawaiian red shrimp</name>
    <dbReference type="NCBI Taxonomy" id="373956"/>
    <lineage>
        <taxon>Eukaryota</taxon>
        <taxon>Metazoa</taxon>
        <taxon>Ecdysozoa</taxon>
        <taxon>Arthropoda</taxon>
        <taxon>Crustacea</taxon>
        <taxon>Multicrustacea</taxon>
        <taxon>Malacostraca</taxon>
        <taxon>Eumalacostraca</taxon>
        <taxon>Eucarida</taxon>
        <taxon>Decapoda</taxon>
        <taxon>Pleocyemata</taxon>
        <taxon>Caridea</taxon>
        <taxon>Atyoidea</taxon>
        <taxon>Atyidae</taxon>
        <taxon>Halocaridina</taxon>
    </lineage>
</organism>
<evidence type="ECO:0000313" key="4">
    <source>
        <dbReference type="EMBL" id="KAK7071945.1"/>
    </source>
</evidence>
<comment type="caution">
    <text evidence="4">The sequence shown here is derived from an EMBL/GenBank/DDBJ whole genome shotgun (WGS) entry which is preliminary data.</text>
</comment>
<dbReference type="AlphaFoldDB" id="A0AAN8X4H6"/>
<feature type="domain" description="C2H2-type" evidence="3">
    <location>
        <begin position="10"/>
        <end position="38"/>
    </location>
</feature>
<evidence type="ECO:0000256" key="2">
    <source>
        <dbReference type="SAM" id="MobiDB-lite"/>
    </source>
</evidence>
<dbReference type="PROSITE" id="PS00028">
    <property type="entry name" value="ZINC_FINGER_C2H2_1"/>
    <property type="match status" value="1"/>
</dbReference>
<evidence type="ECO:0000256" key="1">
    <source>
        <dbReference type="PROSITE-ProRule" id="PRU00042"/>
    </source>
</evidence>
<feature type="region of interest" description="Disordered" evidence="2">
    <location>
        <begin position="25"/>
        <end position="122"/>
    </location>
</feature>
<reference evidence="4 5" key="1">
    <citation type="submission" date="2023-11" db="EMBL/GenBank/DDBJ databases">
        <title>Halocaridina rubra genome assembly.</title>
        <authorList>
            <person name="Smith C."/>
        </authorList>
    </citation>
    <scope>NUCLEOTIDE SEQUENCE [LARGE SCALE GENOMIC DNA]</scope>
    <source>
        <strain evidence="4">EP-1</strain>
        <tissue evidence="4">Whole</tissue>
    </source>
</reference>
<keyword evidence="1" id="KW-0862">Zinc</keyword>
<dbReference type="Gene3D" id="3.30.160.60">
    <property type="entry name" value="Classic Zinc Finger"/>
    <property type="match status" value="1"/>
</dbReference>
<dbReference type="EMBL" id="JAXCGZ010013794">
    <property type="protein sequence ID" value="KAK7071945.1"/>
    <property type="molecule type" value="Genomic_DNA"/>
</dbReference>
<dbReference type="SMART" id="SM00355">
    <property type="entry name" value="ZnF_C2H2"/>
    <property type="match status" value="1"/>
</dbReference>
<keyword evidence="1" id="KW-0479">Metal-binding</keyword>
<keyword evidence="5" id="KW-1185">Reference proteome</keyword>
<accession>A0AAN8X4H6</accession>
<gene>
    <name evidence="4" type="ORF">SK128_025551</name>
</gene>